<keyword evidence="3" id="KW-1185">Reference proteome</keyword>
<dbReference type="Gene3D" id="3.60.110.10">
    <property type="entry name" value="Carbon-nitrogen hydrolase"/>
    <property type="match status" value="1"/>
</dbReference>
<organism evidence="2 3">
    <name type="scientific">Porphyromonas canoris</name>
    <dbReference type="NCBI Taxonomy" id="36875"/>
    <lineage>
        <taxon>Bacteria</taxon>
        <taxon>Pseudomonadati</taxon>
        <taxon>Bacteroidota</taxon>
        <taxon>Bacteroidia</taxon>
        <taxon>Bacteroidales</taxon>
        <taxon>Porphyromonadaceae</taxon>
        <taxon>Porphyromonas</taxon>
    </lineage>
</organism>
<comment type="caution">
    <text evidence="2">The sequence shown here is derived from an EMBL/GenBank/DDBJ whole genome shotgun (WGS) entry which is preliminary data.</text>
</comment>
<dbReference type="Pfam" id="PF00795">
    <property type="entry name" value="CN_hydrolase"/>
    <property type="match status" value="1"/>
</dbReference>
<protein>
    <recommendedName>
        <fullName evidence="1">CN hydrolase domain-containing protein</fullName>
    </recommendedName>
</protein>
<dbReference type="InterPro" id="IPR052737">
    <property type="entry name" value="Omega-amidase_YafV"/>
</dbReference>
<dbReference type="PANTHER" id="PTHR47799">
    <property type="entry name" value="OMEGA-AMIDASE YAFV"/>
    <property type="match status" value="1"/>
</dbReference>
<dbReference type="PROSITE" id="PS50263">
    <property type="entry name" value="CN_HYDROLASE"/>
    <property type="match status" value="1"/>
</dbReference>
<sequence length="275" mass="31978">MKPITYKGEPQEELNVAIIQMSLEHLNPAENAHVIDILLKDLEPIEDDPIDLIVLPEMWNTGYVTGDEKIEPEWFYESLEWMKQKAQHYNTAIFGSMIHIENDVRTNRGVWVYPNGETLYYDKMHLFGPGGEAKHFSSGSERLLVEYKGWKLFPIICYDLRFPVWCRWTKKHDYDAIVCVASWPQARRSPWKALLRARASENLCYVLACNRVGVDSYRQVYSGDSRIIDPKLSLVKKLNKGEIGILLGRIDKRQVSDLRKKFPALEDADEFTLHF</sequence>
<gene>
    <name evidence="2" type="ORF">HQ43_03590</name>
</gene>
<accession>A0ABR4XLW3</accession>
<feature type="domain" description="CN hydrolase" evidence="1">
    <location>
        <begin position="14"/>
        <end position="252"/>
    </location>
</feature>
<dbReference type="SUPFAM" id="SSF56317">
    <property type="entry name" value="Carbon-nitrogen hydrolase"/>
    <property type="match status" value="1"/>
</dbReference>
<reference evidence="2 3" key="1">
    <citation type="submission" date="2014-08" db="EMBL/GenBank/DDBJ databases">
        <title>Porphyromonas canoris strain:OH2762 Genome sequencing.</title>
        <authorList>
            <person name="Wallis C."/>
            <person name="Deusch O."/>
            <person name="O'Flynn C."/>
            <person name="Davis I."/>
            <person name="Jospin G."/>
            <person name="Darling A.E."/>
            <person name="Coil D.A."/>
            <person name="Alexiev A."/>
            <person name="Horsfall A."/>
            <person name="Kirkwood N."/>
            <person name="Harris S."/>
            <person name="Eisen J.A."/>
        </authorList>
    </citation>
    <scope>NUCLEOTIDE SEQUENCE [LARGE SCALE GENOMIC DNA]</scope>
    <source>
        <strain evidence="3">COT-108 OH2762</strain>
    </source>
</reference>
<evidence type="ECO:0000259" key="1">
    <source>
        <dbReference type="PROSITE" id="PS50263"/>
    </source>
</evidence>
<name>A0ABR4XLW3_9PORP</name>
<dbReference type="Proteomes" id="UP000030101">
    <property type="component" value="Unassembled WGS sequence"/>
</dbReference>
<dbReference type="EMBL" id="JQZV01000006">
    <property type="protein sequence ID" value="KGN92965.1"/>
    <property type="molecule type" value="Genomic_DNA"/>
</dbReference>
<dbReference type="RefSeq" id="WP_036789837.1">
    <property type="nucleotide sequence ID" value="NZ_JQZV01000006.1"/>
</dbReference>
<dbReference type="InterPro" id="IPR036526">
    <property type="entry name" value="C-N_Hydrolase_sf"/>
</dbReference>
<proteinExistence type="predicted"/>
<dbReference type="PANTHER" id="PTHR47799:SF1">
    <property type="entry name" value="OMEGA-AMIDASE YAFV"/>
    <property type="match status" value="1"/>
</dbReference>
<evidence type="ECO:0000313" key="3">
    <source>
        <dbReference type="Proteomes" id="UP000030101"/>
    </source>
</evidence>
<dbReference type="InterPro" id="IPR003010">
    <property type="entry name" value="C-N_Hydrolase"/>
</dbReference>
<evidence type="ECO:0000313" key="2">
    <source>
        <dbReference type="EMBL" id="KGN92965.1"/>
    </source>
</evidence>